<dbReference type="EMBL" id="ML987189">
    <property type="protein sequence ID" value="KAF2257349.1"/>
    <property type="molecule type" value="Genomic_DNA"/>
</dbReference>
<keyword evidence="7" id="KW-1185">Reference proteome</keyword>
<name>A0A6A6J3S1_9PLEO</name>
<dbReference type="OrthoDB" id="771136at2759"/>
<evidence type="ECO:0000259" key="5">
    <source>
        <dbReference type="PROSITE" id="PS51767"/>
    </source>
</evidence>
<evidence type="ECO:0000256" key="1">
    <source>
        <dbReference type="ARBA" id="ARBA00007447"/>
    </source>
</evidence>
<keyword evidence="4" id="KW-0732">Signal</keyword>
<organism evidence="6 7">
    <name type="scientific">Trematosphaeria pertusa</name>
    <dbReference type="NCBI Taxonomy" id="390896"/>
    <lineage>
        <taxon>Eukaryota</taxon>
        <taxon>Fungi</taxon>
        <taxon>Dikarya</taxon>
        <taxon>Ascomycota</taxon>
        <taxon>Pezizomycotina</taxon>
        <taxon>Dothideomycetes</taxon>
        <taxon>Pleosporomycetidae</taxon>
        <taxon>Pleosporales</taxon>
        <taxon>Massarineae</taxon>
        <taxon>Trematosphaeriaceae</taxon>
        <taxon>Trematosphaeria</taxon>
    </lineage>
</organism>
<sequence>MASLRSLGAVALLPLVWALQSHQPREDASGDGFVKLAVHASQAGTADAFEAPLTAKWAGFAYFINVTIGSDNQTVPLWLDSGSYEIWVNPSCASAPLWSRDDCNASPRYSPFTSQTSKILNDAFNLTYGGGGMVALGSWFSDDMSIGSATVKDQHFGVAADSTGFEAGLMGIGIPESDPHPNFVSNLAERKLVNSNAFSLDLRSPNETGSIIFGGIDTKKYKCKLERVPADGFTLNLTGFGQTFPNGSKTTYAPYLWNKNNFSQGLPVFLDSGSNVNYLSNDVISVIGEDYPGAKQVINEIGLPEWIVPCEAPEGTFDFSFGSTTVKIPYRDMMVGDYSPNKNQTTNECLLGFGLGPQDQGLIPHILGNNFMRGAYLVFDSENSEIWLDEADNCGLDIIPIGKGNVSVPRVPGCKCKAASSATASYAVPAPTLPPLHPHQPRGIAAG</sequence>
<dbReference type="GO" id="GO:0004190">
    <property type="term" value="F:aspartic-type endopeptidase activity"/>
    <property type="evidence" value="ECO:0007669"/>
    <property type="project" value="InterPro"/>
</dbReference>
<dbReference type="Gene3D" id="2.40.70.10">
    <property type="entry name" value="Acid Proteases"/>
    <property type="match status" value="2"/>
</dbReference>
<evidence type="ECO:0000256" key="4">
    <source>
        <dbReference type="SAM" id="SignalP"/>
    </source>
</evidence>
<dbReference type="GO" id="GO:0006508">
    <property type="term" value="P:proteolysis"/>
    <property type="evidence" value="ECO:0007669"/>
    <property type="project" value="UniProtKB-KW"/>
</dbReference>
<feature type="disulfide bond" evidence="3">
    <location>
        <begin position="92"/>
        <end position="103"/>
    </location>
</feature>
<evidence type="ECO:0000313" key="6">
    <source>
        <dbReference type="EMBL" id="KAF2257349.1"/>
    </source>
</evidence>
<feature type="domain" description="Peptidase A1" evidence="5">
    <location>
        <begin position="62"/>
        <end position="389"/>
    </location>
</feature>
<feature type="active site" evidence="2">
    <location>
        <position position="271"/>
    </location>
</feature>
<dbReference type="GeneID" id="54579771"/>
<dbReference type="AlphaFoldDB" id="A0A6A6J3S1"/>
<dbReference type="SUPFAM" id="SSF50630">
    <property type="entry name" value="Acid proteases"/>
    <property type="match status" value="1"/>
</dbReference>
<feature type="signal peptide" evidence="4">
    <location>
        <begin position="1"/>
        <end position="18"/>
    </location>
</feature>
<protein>
    <submittedName>
        <fullName evidence="6">Acid protease</fullName>
    </submittedName>
</protein>
<keyword evidence="3" id="KW-1015">Disulfide bond</keyword>
<evidence type="ECO:0000256" key="3">
    <source>
        <dbReference type="PIRSR" id="PIRSR601461-2"/>
    </source>
</evidence>
<comment type="similarity">
    <text evidence="1">Belongs to the peptidase A1 family.</text>
</comment>
<keyword evidence="6" id="KW-0378">Hydrolase</keyword>
<keyword evidence="6" id="KW-0645">Protease</keyword>
<feature type="chain" id="PRO_5025479131" evidence="4">
    <location>
        <begin position="19"/>
        <end position="447"/>
    </location>
</feature>
<dbReference type="PROSITE" id="PS51767">
    <property type="entry name" value="PEPTIDASE_A1"/>
    <property type="match status" value="1"/>
</dbReference>
<dbReference type="InterPro" id="IPR001461">
    <property type="entry name" value="Aspartic_peptidase_A1"/>
</dbReference>
<dbReference type="InterPro" id="IPR033121">
    <property type="entry name" value="PEPTIDASE_A1"/>
</dbReference>
<evidence type="ECO:0000313" key="7">
    <source>
        <dbReference type="Proteomes" id="UP000800094"/>
    </source>
</evidence>
<dbReference type="Pfam" id="PF00026">
    <property type="entry name" value="Asp"/>
    <property type="match status" value="1"/>
</dbReference>
<proteinExistence type="inferred from homology"/>
<dbReference type="PANTHER" id="PTHR47966">
    <property type="entry name" value="BETA-SITE APP-CLEAVING ENZYME, ISOFORM A-RELATED"/>
    <property type="match status" value="1"/>
</dbReference>
<dbReference type="PRINTS" id="PR00792">
    <property type="entry name" value="PEPSIN"/>
</dbReference>
<feature type="active site" evidence="2">
    <location>
        <position position="80"/>
    </location>
</feature>
<gene>
    <name evidence="6" type="ORF">BU26DRAFT_499860</name>
</gene>
<dbReference type="InterPro" id="IPR021109">
    <property type="entry name" value="Peptidase_aspartic_dom_sf"/>
</dbReference>
<evidence type="ECO:0000256" key="2">
    <source>
        <dbReference type="PIRSR" id="PIRSR601461-1"/>
    </source>
</evidence>
<dbReference type="PANTHER" id="PTHR47966:SF65">
    <property type="entry name" value="ASPARTIC-TYPE ENDOPEPTIDASE"/>
    <property type="match status" value="1"/>
</dbReference>
<reference evidence="6" key="1">
    <citation type="journal article" date="2020" name="Stud. Mycol.">
        <title>101 Dothideomycetes genomes: a test case for predicting lifestyles and emergence of pathogens.</title>
        <authorList>
            <person name="Haridas S."/>
            <person name="Albert R."/>
            <person name="Binder M."/>
            <person name="Bloem J."/>
            <person name="Labutti K."/>
            <person name="Salamov A."/>
            <person name="Andreopoulos B."/>
            <person name="Baker S."/>
            <person name="Barry K."/>
            <person name="Bills G."/>
            <person name="Bluhm B."/>
            <person name="Cannon C."/>
            <person name="Castanera R."/>
            <person name="Culley D."/>
            <person name="Daum C."/>
            <person name="Ezra D."/>
            <person name="Gonzalez J."/>
            <person name="Henrissat B."/>
            <person name="Kuo A."/>
            <person name="Liang C."/>
            <person name="Lipzen A."/>
            <person name="Lutzoni F."/>
            <person name="Magnuson J."/>
            <person name="Mondo S."/>
            <person name="Nolan M."/>
            <person name="Ohm R."/>
            <person name="Pangilinan J."/>
            <person name="Park H.-J."/>
            <person name="Ramirez L."/>
            <person name="Alfaro M."/>
            <person name="Sun H."/>
            <person name="Tritt A."/>
            <person name="Yoshinaga Y."/>
            <person name="Zwiers L.-H."/>
            <person name="Turgeon B."/>
            <person name="Goodwin S."/>
            <person name="Spatafora J."/>
            <person name="Crous P."/>
            <person name="Grigoriev I."/>
        </authorList>
    </citation>
    <scope>NUCLEOTIDE SEQUENCE</scope>
    <source>
        <strain evidence="6">CBS 122368</strain>
    </source>
</reference>
<dbReference type="Proteomes" id="UP000800094">
    <property type="component" value="Unassembled WGS sequence"/>
</dbReference>
<dbReference type="RefSeq" id="XP_033692353.1">
    <property type="nucleotide sequence ID" value="XM_033826441.1"/>
</dbReference>
<accession>A0A6A6J3S1</accession>